<gene>
    <name evidence="1" type="ORF">UFOPK2169_01607</name>
</gene>
<evidence type="ECO:0000313" key="1">
    <source>
        <dbReference type="EMBL" id="CAB4664096.1"/>
    </source>
</evidence>
<reference evidence="1" key="1">
    <citation type="submission" date="2020-05" db="EMBL/GenBank/DDBJ databases">
        <authorList>
            <person name="Chiriac C."/>
            <person name="Salcher M."/>
            <person name="Ghai R."/>
            <person name="Kavagutti S V."/>
        </authorList>
    </citation>
    <scope>NUCLEOTIDE SEQUENCE</scope>
</reference>
<dbReference type="AlphaFoldDB" id="A0A6J6LQN1"/>
<proteinExistence type="predicted"/>
<organism evidence="1">
    <name type="scientific">freshwater metagenome</name>
    <dbReference type="NCBI Taxonomy" id="449393"/>
    <lineage>
        <taxon>unclassified sequences</taxon>
        <taxon>metagenomes</taxon>
        <taxon>ecological metagenomes</taxon>
    </lineage>
</organism>
<accession>A0A6J6LQN1</accession>
<sequence>MGADVCGGFAISTEAVVEGAVGVVAHDGEVLYVVDGRSSRDDYLAI</sequence>
<name>A0A6J6LQN1_9ZZZZ</name>
<dbReference type="EMBL" id="CAEZWE010000092">
    <property type="protein sequence ID" value="CAB4664096.1"/>
    <property type="molecule type" value="Genomic_DNA"/>
</dbReference>
<protein>
    <submittedName>
        <fullName evidence="1">Unannotated protein</fullName>
    </submittedName>
</protein>